<proteinExistence type="predicted"/>
<reference evidence="1" key="1">
    <citation type="submission" date="2023-04" db="EMBL/GenBank/DDBJ databases">
        <title>Draft Genome sequencing of Naganishia species isolated from polar environments using Oxford Nanopore Technology.</title>
        <authorList>
            <person name="Leo P."/>
            <person name="Venkateswaran K."/>
        </authorList>
    </citation>
    <scope>NUCLEOTIDE SEQUENCE</scope>
    <source>
        <strain evidence="1">MNA-CCFEE 5261</strain>
    </source>
</reference>
<accession>A0ACC2VK26</accession>
<dbReference type="EMBL" id="JASBWR010000070">
    <property type="protein sequence ID" value="KAJ9099440.1"/>
    <property type="molecule type" value="Genomic_DNA"/>
</dbReference>
<evidence type="ECO:0000313" key="1">
    <source>
        <dbReference type="EMBL" id="KAJ9099440.1"/>
    </source>
</evidence>
<keyword evidence="2" id="KW-1185">Reference proteome</keyword>
<evidence type="ECO:0000313" key="2">
    <source>
        <dbReference type="Proteomes" id="UP001241377"/>
    </source>
</evidence>
<dbReference type="Proteomes" id="UP001241377">
    <property type="component" value="Unassembled WGS sequence"/>
</dbReference>
<protein>
    <submittedName>
        <fullName evidence="1">Uncharacterized protein</fullName>
    </submittedName>
</protein>
<name>A0ACC2VK26_9TREE</name>
<gene>
    <name evidence="1" type="ORF">QFC19_006054</name>
</gene>
<comment type="caution">
    <text evidence="1">The sequence shown here is derived from an EMBL/GenBank/DDBJ whole genome shotgun (WGS) entry which is preliminary data.</text>
</comment>
<sequence>MAWRQFQLFDTIPIRDPNYRSNDQLYSDLSLSAIGGSSNYLVIAVKLASLKVINKQMEAVGEFQAYDWDYRITFVKSVPNSDLVLTIAEKLGSPPIIKLWDLHKVLDAVQSGVVETHFKYHTMVTIHNGDNSYPISCFLFNHSLTCLAIGYTNGKVVLVRGDLIRDRGSKQRIVYDSHDSITGVHFNKAYDLIYVTTTSRIITVQTTGRNYGQPSRILSKKTGVDLLCSTIDDETQNMIVATPESIRYYSHLRKLETILLDMPKRTIHKYHKNYLLIVSLSGEDLQLTRVVIIDLVNKHISFSLTIPNASITHVFTMWDDIYLLDSNGLLYQLHEKPINQQIEIILQRQLFSIAHKLAVQWNLPKKMLLKIERQHGDHLYESGSFEESIQCYARCLNFFDWNDTSDETVQEFIMSIIIKFKDVSNTKNLTQFLTSLSEIGFADNDHITLLLCCYCKLQMVDELDKFIENLDLSKSSSLHNLNFQLIINLFKECQFYPQVIKLLNKLDQPNLIVAIQLNDLKQPNQCLKFVKGLPVDDLLLILIEHSKQLLEQLPLETTELLINVFTGSYKPIKIEPTVDTENGKANEAETTGTLSSYMAFLNYIGGDLKVEKLPEPSEPTYMPPRASLIFSSFINNPYEFVIFLEACIHTFDKYQGNSNDKKDLLITLFERYLSLAKSDPENATEWLKKANALIAQYPKLLDRLSVLLLSHINGFQEGEKFSQQQSGFEESLFQSAQIVGDINECFNIVKTYGDAKPALFMMLLRYMVSLKTVFNKTTQKDMSYVLRNIQTHRLATPIEVVRILSSKDFTTLGLVKDYLIEYLDEQSQEISNNEKLIQSYESESTKNTLKLNELKSQPFLLQNNKCSMCHLKLDFPMVHFKCKHSYHQRCLNENTFMAVSKLANDSTQRCPLCFKDFDQVSALREEQLQAKDQEQEFQQLLEETTDRFRLITDYLGRGVMEEEYVPIVED</sequence>
<organism evidence="1 2">
    <name type="scientific">Naganishia cerealis</name>
    <dbReference type="NCBI Taxonomy" id="610337"/>
    <lineage>
        <taxon>Eukaryota</taxon>
        <taxon>Fungi</taxon>
        <taxon>Dikarya</taxon>
        <taxon>Basidiomycota</taxon>
        <taxon>Agaricomycotina</taxon>
        <taxon>Tremellomycetes</taxon>
        <taxon>Filobasidiales</taxon>
        <taxon>Filobasidiaceae</taxon>
        <taxon>Naganishia</taxon>
    </lineage>
</organism>